<gene>
    <name evidence="1" type="ORF">AKJ09_09103</name>
</gene>
<accession>A0A0K1QAJ2</accession>
<dbReference type="AlphaFoldDB" id="A0A0K1QAJ2"/>
<proteinExistence type="predicted"/>
<reference evidence="1 2" key="1">
    <citation type="submission" date="2015-08" db="EMBL/GenBank/DDBJ databases">
        <authorList>
            <person name="Babu N.S."/>
            <person name="Beckwith C.J."/>
            <person name="Beseler K.G."/>
            <person name="Brison A."/>
            <person name="Carone J.V."/>
            <person name="Caskin T.P."/>
            <person name="Diamond M."/>
            <person name="Durham M.E."/>
            <person name="Foxe J.M."/>
            <person name="Go M."/>
            <person name="Henderson B.A."/>
            <person name="Jones I.B."/>
            <person name="McGettigan J.A."/>
            <person name="Micheletti S.J."/>
            <person name="Nasrallah M.E."/>
            <person name="Ortiz D."/>
            <person name="Piller C.R."/>
            <person name="Privatt S.R."/>
            <person name="Schneider S.L."/>
            <person name="Sharp S."/>
            <person name="Smith T.C."/>
            <person name="Stanton J.D."/>
            <person name="Ullery H.E."/>
            <person name="Wilson R.J."/>
            <person name="Serrano M.G."/>
            <person name="Buck G."/>
            <person name="Lee V."/>
            <person name="Wang Y."/>
            <person name="Carvalho R."/>
            <person name="Voegtly L."/>
            <person name="Shi R."/>
            <person name="Duckworth R."/>
            <person name="Johnson A."/>
            <person name="Loviza R."/>
            <person name="Walstead R."/>
            <person name="Shah Z."/>
            <person name="Kiflezghi M."/>
            <person name="Wade K."/>
            <person name="Ball S.L."/>
            <person name="Bradley K.W."/>
            <person name="Asai D.J."/>
            <person name="Bowman C.A."/>
            <person name="Russell D.A."/>
            <person name="Pope W.H."/>
            <person name="Jacobs-Sera D."/>
            <person name="Hendrix R.W."/>
            <person name="Hatfull G.F."/>
        </authorList>
    </citation>
    <scope>NUCLEOTIDE SEQUENCE [LARGE SCALE GENOMIC DNA]</scope>
    <source>
        <strain evidence="1 2">DSM 27648</strain>
    </source>
</reference>
<sequence length="349" mass="36415">MDSPPSPDAAPIEAADGGADVDAAPCVDCEYFPETCSAEVLCPNGPFDGNAKLDRRTQVNVIRGTSATDIWVAGALGALAHYDGTSWTVSAADTQETMSALWLRDSSQVSLSRFDKVYTRGLDFSATDAGGGGPVSPGGWSTHPIVGGDGAQLRSGWSVPGAKWFWCTSLSGVRRMSLSPSISFEGAGFGGGQLESIHGIDANSLWAVGSHGSAIHVTGADGDNPVTEAFNTQTWQSLRGVWVAAESDVWAVGAAGTMRRYRGQGMVWDAFDEVPTTEDLNAVWGTSPSDVWAVGDAGVVLHYDGNRWSRVSIAGLGARRPKLTTVWTSSAGHVWVGGQGVVLSLGGKP</sequence>
<evidence type="ECO:0000313" key="1">
    <source>
        <dbReference type="EMBL" id="AKV02440.1"/>
    </source>
</evidence>
<keyword evidence="2" id="KW-1185">Reference proteome</keyword>
<evidence type="ECO:0000313" key="2">
    <source>
        <dbReference type="Proteomes" id="UP000064967"/>
    </source>
</evidence>
<dbReference type="KEGG" id="llu:AKJ09_09103"/>
<protein>
    <recommendedName>
        <fullName evidence="3">Type IV fimbrial biogenesis protein PilY1</fullName>
    </recommendedName>
</protein>
<name>A0A0K1QAJ2_9BACT</name>
<dbReference type="STRING" id="1391654.AKJ09_09103"/>
<dbReference type="Proteomes" id="UP000064967">
    <property type="component" value="Chromosome"/>
</dbReference>
<evidence type="ECO:0008006" key="3">
    <source>
        <dbReference type="Google" id="ProtNLM"/>
    </source>
</evidence>
<organism evidence="1 2">
    <name type="scientific">Labilithrix luteola</name>
    <dbReference type="NCBI Taxonomy" id="1391654"/>
    <lineage>
        <taxon>Bacteria</taxon>
        <taxon>Pseudomonadati</taxon>
        <taxon>Myxococcota</taxon>
        <taxon>Polyangia</taxon>
        <taxon>Polyangiales</taxon>
        <taxon>Labilitrichaceae</taxon>
        <taxon>Labilithrix</taxon>
    </lineage>
</organism>
<dbReference type="EMBL" id="CP012333">
    <property type="protein sequence ID" value="AKV02440.1"/>
    <property type="molecule type" value="Genomic_DNA"/>
</dbReference>